<dbReference type="EMBL" id="CP036402">
    <property type="protein sequence ID" value="QBI21963.1"/>
    <property type="molecule type" value="Genomic_DNA"/>
</dbReference>
<keyword evidence="3" id="KW-1185">Reference proteome</keyword>
<organism evidence="2 3">
    <name type="scientific">Egibacter rhizosphaerae</name>
    <dbReference type="NCBI Taxonomy" id="1670831"/>
    <lineage>
        <taxon>Bacteria</taxon>
        <taxon>Bacillati</taxon>
        <taxon>Actinomycetota</taxon>
        <taxon>Nitriliruptoria</taxon>
        <taxon>Egibacterales</taxon>
        <taxon>Egibacteraceae</taxon>
        <taxon>Egibacter</taxon>
    </lineage>
</organism>
<gene>
    <name evidence="2" type="ORF">ER308_08045</name>
</gene>
<reference evidence="2 3" key="1">
    <citation type="submission" date="2019-01" db="EMBL/GenBank/DDBJ databases">
        <title>Egibacter rhizosphaerae EGI 80759T.</title>
        <authorList>
            <person name="Chen D.-D."/>
            <person name="Tian Y."/>
            <person name="Jiao J.-Y."/>
            <person name="Zhang X.-T."/>
            <person name="Zhang Y.-G."/>
            <person name="Zhang Y."/>
            <person name="Xiao M."/>
            <person name="Shu W.-S."/>
            <person name="Li W.-J."/>
        </authorList>
    </citation>
    <scope>NUCLEOTIDE SEQUENCE [LARGE SCALE GENOMIC DNA]</scope>
    <source>
        <strain evidence="2 3">EGI 80759</strain>
    </source>
</reference>
<dbReference type="Proteomes" id="UP000291469">
    <property type="component" value="Chromosome"/>
</dbReference>
<accession>A0A411YLA1</accession>
<feature type="domain" description="Methylase-associated X1" evidence="1">
    <location>
        <begin position="59"/>
        <end position="186"/>
    </location>
</feature>
<dbReference type="OrthoDB" id="8438088at2"/>
<evidence type="ECO:0000313" key="2">
    <source>
        <dbReference type="EMBL" id="QBI21963.1"/>
    </source>
</evidence>
<dbReference type="AlphaFoldDB" id="A0A411YLA1"/>
<dbReference type="Pfam" id="PF20296">
    <property type="entry name" value="MTaX1"/>
    <property type="match status" value="1"/>
</dbReference>
<proteinExistence type="predicted"/>
<sequence>MAGRSYANAYRSRGKDDLAVWLRDAAEASGGTVLSESGAGVSPMHLGIRLPGDERLGAMVYAFRSKSLGTGGRPEDEYEIQVRLMSESAWEDWEHPVGFDPAGVDATAVIGIQLDAGIGVALDPRLYDPLPMGNSVQVRHHDIAVAQEGGWHVWERGNAPGTRREARSAQGFETCIAFRSERLVDLLRFERDARELELDQALRHQAAVRAGQRPSEGLRHSLEDEWGLNAHEILDLIADRRRLGTAVKGGVAELHLERHLREHLPEARVIPLDKDAQPDFEVVVDGESLRVECKNVLSTRTDPATGAPLVELWKTRGSVPGRLYDTDAFDVVAACLYPQTHAWEFRFKRTADMPRYPDYPDKLHNFHTVDETWQPTLPGT</sequence>
<evidence type="ECO:0000259" key="1">
    <source>
        <dbReference type="Pfam" id="PF20296"/>
    </source>
</evidence>
<dbReference type="REBASE" id="303590">
    <property type="entry name" value="Erh80759ORF8040P"/>
</dbReference>
<protein>
    <recommendedName>
        <fullName evidence="1">Methylase-associated X1 domain-containing protein</fullName>
    </recommendedName>
</protein>
<dbReference type="InterPro" id="IPR046894">
    <property type="entry name" value="MTaX1"/>
</dbReference>
<dbReference type="KEGG" id="erz:ER308_08045"/>
<name>A0A411YLA1_9ACTN</name>
<evidence type="ECO:0000313" key="3">
    <source>
        <dbReference type="Proteomes" id="UP000291469"/>
    </source>
</evidence>